<keyword evidence="3" id="KW-1185">Reference proteome</keyword>
<feature type="region of interest" description="Disordered" evidence="1">
    <location>
        <begin position="1"/>
        <end position="20"/>
    </location>
</feature>
<feature type="compositionally biased region" description="Basic and acidic residues" evidence="1">
    <location>
        <begin position="41"/>
        <end position="55"/>
    </location>
</feature>
<comment type="caution">
    <text evidence="2">The sequence shown here is derived from an EMBL/GenBank/DDBJ whole genome shotgun (WGS) entry which is preliminary data.</text>
</comment>
<protein>
    <submittedName>
        <fullName evidence="2">Uncharacterized protein</fullName>
    </submittedName>
</protein>
<reference evidence="2" key="1">
    <citation type="submission" date="2019-07" db="EMBL/GenBank/DDBJ databases">
        <authorList>
            <person name="Dittberner H."/>
        </authorList>
    </citation>
    <scope>NUCLEOTIDE SEQUENCE [LARGE SCALE GENOMIC DNA]</scope>
</reference>
<evidence type="ECO:0000313" key="2">
    <source>
        <dbReference type="EMBL" id="VVB02757.1"/>
    </source>
</evidence>
<dbReference type="Proteomes" id="UP000489600">
    <property type="component" value="Unassembled WGS sequence"/>
</dbReference>
<name>A0A565BMB0_9BRAS</name>
<feature type="compositionally biased region" description="Polar residues" evidence="1">
    <location>
        <begin position="1"/>
        <end position="12"/>
    </location>
</feature>
<feature type="region of interest" description="Disordered" evidence="1">
    <location>
        <begin position="32"/>
        <end position="65"/>
    </location>
</feature>
<accession>A0A565BMB0</accession>
<sequence length="65" mass="7200">MADSECSTQATFRNDDGKLGIRALSPPLLERGSWPARGRRRLDGPDKVSRARSEGLEDGLFSLWP</sequence>
<evidence type="ECO:0000313" key="3">
    <source>
        <dbReference type="Proteomes" id="UP000489600"/>
    </source>
</evidence>
<organism evidence="2 3">
    <name type="scientific">Arabis nemorensis</name>
    <dbReference type="NCBI Taxonomy" id="586526"/>
    <lineage>
        <taxon>Eukaryota</taxon>
        <taxon>Viridiplantae</taxon>
        <taxon>Streptophyta</taxon>
        <taxon>Embryophyta</taxon>
        <taxon>Tracheophyta</taxon>
        <taxon>Spermatophyta</taxon>
        <taxon>Magnoliopsida</taxon>
        <taxon>eudicotyledons</taxon>
        <taxon>Gunneridae</taxon>
        <taxon>Pentapetalae</taxon>
        <taxon>rosids</taxon>
        <taxon>malvids</taxon>
        <taxon>Brassicales</taxon>
        <taxon>Brassicaceae</taxon>
        <taxon>Arabideae</taxon>
        <taxon>Arabis</taxon>
    </lineage>
</organism>
<proteinExistence type="predicted"/>
<dbReference type="EMBL" id="CABITT030000004">
    <property type="protein sequence ID" value="VVB02757.1"/>
    <property type="molecule type" value="Genomic_DNA"/>
</dbReference>
<gene>
    <name evidence="2" type="ORF">ANE_LOCUS13201</name>
</gene>
<dbReference type="AlphaFoldDB" id="A0A565BMB0"/>
<evidence type="ECO:0000256" key="1">
    <source>
        <dbReference type="SAM" id="MobiDB-lite"/>
    </source>
</evidence>